<evidence type="ECO:0000256" key="6">
    <source>
        <dbReference type="SAM" id="SignalP"/>
    </source>
</evidence>
<evidence type="ECO:0000256" key="3">
    <source>
        <dbReference type="ARBA" id="ARBA00022525"/>
    </source>
</evidence>
<evidence type="ECO:0000256" key="4">
    <source>
        <dbReference type="ARBA" id="ARBA00022729"/>
    </source>
</evidence>
<dbReference type="Pfam" id="PF01395">
    <property type="entry name" value="PBP_GOBP"/>
    <property type="match status" value="2"/>
</dbReference>
<dbReference type="FunFam" id="1.10.238.20:FF:000002">
    <property type="entry name" value="AGAP000641-PA"/>
    <property type="match status" value="1"/>
</dbReference>
<evidence type="ECO:0000256" key="2">
    <source>
        <dbReference type="ARBA" id="ARBA00008098"/>
    </source>
</evidence>
<evidence type="ECO:0000256" key="5">
    <source>
        <dbReference type="ARBA" id="ARBA00023157"/>
    </source>
</evidence>
<name>A0A8W7K9H0_ANOAL</name>
<protein>
    <recommendedName>
        <fullName evidence="9">Odorant binding protein</fullName>
    </recommendedName>
</protein>
<dbReference type="PANTHER" id="PTHR11857">
    <property type="entry name" value="ODORANT BINDING PROTEIN-RELATED"/>
    <property type="match status" value="1"/>
</dbReference>
<dbReference type="SMART" id="SM00708">
    <property type="entry name" value="PhBP"/>
    <property type="match status" value="1"/>
</dbReference>
<evidence type="ECO:0000313" key="7">
    <source>
        <dbReference type="EnsemblMetazoa" id="AALB016799-PA"/>
    </source>
</evidence>
<dbReference type="PANTHER" id="PTHR11857:SF46">
    <property type="entry name" value="GENERAL ODORANT-BINDING PROTEIN 99A-RELATED"/>
    <property type="match status" value="1"/>
</dbReference>
<reference evidence="7 8" key="1">
    <citation type="journal article" date="2017" name="G3 (Bethesda)">
        <title>The Physical Genome Mapping of Anopheles albimanus Corrected Scaffold Misassemblies and Identified Interarm Rearrangements in Genus Anopheles.</title>
        <authorList>
            <person name="Artemov G.N."/>
            <person name="Peery A.N."/>
            <person name="Jiang X."/>
            <person name="Tu Z."/>
            <person name="Stegniy V.N."/>
            <person name="Sharakhova M.V."/>
            <person name="Sharakhov I.V."/>
        </authorList>
    </citation>
    <scope>NUCLEOTIDE SEQUENCE [LARGE SCALE GENOMIC DNA]</scope>
    <source>
        <strain evidence="7 8">ALBI9_A</strain>
    </source>
</reference>
<evidence type="ECO:0000313" key="8">
    <source>
        <dbReference type="Proteomes" id="UP000069272"/>
    </source>
</evidence>
<evidence type="ECO:0000256" key="1">
    <source>
        <dbReference type="ARBA" id="ARBA00004613"/>
    </source>
</evidence>
<proteinExistence type="inferred from homology"/>
<feature type="chain" id="PRO_5036476761" description="Odorant binding protein" evidence="6">
    <location>
        <begin position="23"/>
        <end position="422"/>
    </location>
</feature>
<dbReference type="GO" id="GO:0007608">
    <property type="term" value="P:sensory perception of smell"/>
    <property type="evidence" value="ECO:0007669"/>
    <property type="project" value="TreeGrafter"/>
</dbReference>
<keyword evidence="4 6" id="KW-0732">Signal</keyword>
<dbReference type="GO" id="GO:0005549">
    <property type="term" value="F:odorant binding"/>
    <property type="evidence" value="ECO:0007669"/>
    <property type="project" value="InterPro"/>
</dbReference>
<reference evidence="7" key="2">
    <citation type="submission" date="2022-08" db="UniProtKB">
        <authorList>
            <consortium name="EnsemblMetazoa"/>
        </authorList>
    </citation>
    <scope>IDENTIFICATION</scope>
    <source>
        <strain evidence="7">STECLA/ALBI9_A</strain>
    </source>
</reference>
<dbReference type="Proteomes" id="UP000069272">
    <property type="component" value="Chromosome 3R"/>
</dbReference>
<dbReference type="InterPro" id="IPR006170">
    <property type="entry name" value="PBP/GOBP"/>
</dbReference>
<comment type="similarity">
    <text evidence="2">Belongs to the PBP/GOBP family.</text>
</comment>
<dbReference type="AlphaFoldDB" id="A0A8W7K9H0"/>
<keyword evidence="5" id="KW-1015">Disulfide bond</keyword>
<organism evidence="7 8">
    <name type="scientific">Anopheles albimanus</name>
    <name type="common">New world malaria mosquito</name>
    <dbReference type="NCBI Taxonomy" id="7167"/>
    <lineage>
        <taxon>Eukaryota</taxon>
        <taxon>Metazoa</taxon>
        <taxon>Ecdysozoa</taxon>
        <taxon>Arthropoda</taxon>
        <taxon>Hexapoda</taxon>
        <taxon>Insecta</taxon>
        <taxon>Pterygota</taxon>
        <taxon>Neoptera</taxon>
        <taxon>Endopterygota</taxon>
        <taxon>Diptera</taxon>
        <taxon>Nematocera</taxon>
        <taxon>Culicoidea</taxon>
        <taxon>Culicidae</taxon>
        <taxon>Anophelinae</taxon>
        <taxon>Anopheles</taxon>
    </lineage>
</organism>
<keyword evidence="3" id="KW-0964">Secreted</keyword>
<dbReference type="EnsemblMetazoa" id="AALB016799-RA">
    <property type="protein sequence ID" value="AALB016799-PA"/>
    <property type="gene ID" value="AALB016799"/>
</dbReference>
<dbReference type="CDD" id="cd23992">
    <property type="entry name" value="PBP_GOBP"/>
    <property type="match status" value="2"/>
</dbReference>
<comment type="subcellular location">
    <subcellularLocation>
        <location evidence="1">Secreted</location>
    </subcellularLocation>
</comment>
<evidence type="ECO:0008006" key="9">
    <source>
        <dbReference type="Google" id="ProtNLM"/>
    </source>
</evidence>
<dbReference type="FunFam" id="1.10.238.20:FF:000003">
    <property type="entry name" value="AGAP010409-PA"/>
    <property type="match status" value="1"/>
</dbReference>
<keyword evidence="8" id="KW-1185">Reference proteome</keyword>
<sequence>MQRVEQLCLAIVALVLPLTAQANDVKGVIVEKSFLQSMQDCAEYLQVPRHRLAQYMAYEFPEDEDTKCLIYCVGVDLRWWNNTCGLHEPGIVNFFQPVQGDRQYEKRINECLERNVRSLKLPNNCCQAYETFQCYFREFGNLVTCPQYVPLTKLQATQAALDCLNILRISADLLKCYSEGNVRDVPETRCLYQCIDLRTGLYTPEHGIYLSRFYLRDLESNDLRYLSQETKTCRDRIRHSGCNSCSEVYDTHQQCLDGLGVTGYTSGLITEAAKIALTNLDASCCTEKVEPEVEISASSEEGYSYASYQPVTEAPRKSSGSQTAAPVIPLVPSYNPPLKPCTRCRTPSAFVTPATVPVDYRTGYRSGLPAGQELLPTLGRTLPSFGYPKSVELASRCEQEIFPPSSFNTQSLSLPYRRTGVL</sequence>
<accession>A0A8W7K9H0</accession>
<dbReference type="InterPro" id="IPR036728">
    <property type="entry name" value="PBP_GOBP_sf"/>
</dbReference>
<dbReference type="GO" id="GO:0005615">
    <property type="term" value="C:extracellular space"/>
    <property type="evidence" value="ECO:0007669"/>
    <property type="project" value="TreeGrafter"/>
</dbReference>
<dbReference type="SUPFAM" id="SSF47565">
    <property type="entry name" value="Insect pheromone/odorant-binding proteins"/>
    <property type="match status" value="2"/>
</dbReference>
<dbReference type="Gene3D" id="1.10.238.20">
    <property type="entry name" value="Pheromone/general odorant binding protein domain"/>
    <property type="match status" value="2"/>
</dbReference>
<feature type="signal peptide" evidence="6">
    <location>
        <begin position="1"/>
        <end position="22"/>
    </location>
</feature>